<protein>
    <submittedName>
        <fullName evidence="1">Uncharacterized protein</fullName>
    </submittedName>
</protein>
<reference evidence="1 2" key="1">
    <citation type="journal article" date="2024" name="BMC Genomics">
        <title>De novo assembly and annotation of Popillia japonica's genome with initial clues to its potential as an invasive pest.</title>
        <authorList>
            <person name="Cucini C."/>
            <person name="Boschi S."/>
            <person name="Funari R."/>
            <person name="Cardaioli E."/>
            <person name="Iannotti N."/>
            <person name="Marturano G."/>
            <person name="Paoli F."/>
            <person name="Bruttini M."/>
            <person name="Carapelli A."/>
            <person name="Frati F."/>
            <person name="Nardi F."/>
        </authorList>
    </citation>
    <scope>NUCLEOTIDE SEQUENCE [LARGE SCALE GENOMIC DNA]</scope>
    <source>
        <strain evidence="1">DMR45628</strain>
    </source>
</reference>
<evidence type="ECO:0000313" key="2">
    <source>
        <dbReference type="Proteomes" id="UP001458880"/>
    </source>
</evidence>
<proteinExistence type="predicted"/>
<dbReference type="Proteomes" id="UP001458880">
    <property type="component" value="Unassembled WGS sequence"/>
</dbReference>
<sequence>MAEYKLRSKQAGSVYDEDLIAEKIVDRLLANNDFIERISAKISEHLSKISEHLSPILDAKVNTVMTEVGQLKMKLEQLEQYTRLNNLRVYGVKESPNEDVCKVFGDICREKLNVVVQPSDIDVIHRLKGKEDGVRPIIVRFTSRIVKKKVFASKSKLKGSKIVIKEDQTPHRNNLLKHLSKRAPPGTYWTNDCRILSKSKNKIFHINTIQDINDVWGRQIPIVNETTSGI</sequence>
<dbReference type="PANTHER" id="PTHR11505">
    <property type="entry name" value="L1 TRANSPOSABLE ELEMENT-RELATED"/>
    <property type="match status" value="1"/>
</dbReference>
<gene>
    <name evidence="1" type="ORF">QE152_g5367</name>
</gene>
<name>A0AAW1MNU8_POPJA</name>
<dbReference type="InterPro" id="IPR004244">
    <property type="entry name" value="Transposase_22"/>
</dbReference>
<dbReference type="AlphaFoldDB" id="A0AAW1MNU8"/>
<evidence type="ECO:0000313" key="1">
    <source>
        <dbReference type="EMBL" id="KAK9747423.1"/>
    </source>
</evidence>
<keyword evidence="2" id="KW-1185">Reference proteome</keyword>
<dbReference type="Gene3D" id="3.30.70.1820">
    <property type="entry name" value="L1 transposable element, RRM domain"/>
    <property type="match status" value="1"/>
</dbReference>
<accession>A0AAW1MNU8</accession>
<comment type="caution">
    <text evidence="1">The sequence shown here is derived from an EMBL/GenBank/DDBJ whole genome shotgun (WGS) entry which is preliminary data.</text>
</comment>
<dbReference type="EMBL" id="JASPKY010000031">
    <property type="protein sequence ID" value="KAK9747423.1"/>
    <property type="molecule type" value="Genomic_DNA"/>
</dbReference>
<organism evidence="1 2">
    <name type="scientific">Popillia japonica</name>
    <name type="common">Japanese beetle</name>
    <dbReference type="NCBI Taxonomy" id="7064"/>
    <lineage>
        <taxon>Eukaryota</taxon>
        <taxon>Metazoa</taxon>
        <taxon>Ecdysozoa</taxon>
        <taxon>Arthropoda</taxon>
        <taxon>Hexapoda</taxon>
        <taxon>Insecta</taxon>
        <taxon>Pterygota</taxon>
        <taxon>Neoptera</taxon>
        <taxon>Endopterygota</taxon>
        <taxon>Coleoptera</taxon>
        <taxon>Polyphaga</taxon>
        <taxon>Scarabaeiformia</taxon>
        <taxon>Scarabaeidae</taxon>
        <taxon>Rutelinae</taxon>
        <taxon>Popillia</taxon>
    </lineage>
</organism>